<dbReference type="Proteomes" id="UP001597460">
    <property type="component" value="Unassembled WGS sequence"/>
</dbReference>
<dbReference type="SFLD" id="SFLDG01135">
    <property type="entry name" value="C1.5.6:_HAD__Beta-PGM__Phospha"/>
    <property type="match status" value="1"/>
</dbReference>
<evidence type="ECO:0000256" key="1">
    <source>
        <dbReference type="ARBA" id="ARBA00001946"/>
    </source>
</evidence>
<accession>A0ABW5JGU6</accession>
<dbReference type="Gene3D" id="1.10.150.240">
    <property type="entry name" value="Putative phosphatase, domain 2"/>
    <property type="match status" value="1"/>
</dbReference>
<dbReference type="Pfam" id="PF13419">
    <property type="entry name" value="HAD_2"/>
    <property type="match status" value="1"/>
</dbReference>
<evidence type="ECO:0000256" key="2">
    <source>
        <dbReference type="ARBA" id="ARBA00006171"/>
    </source>
</evidence>
<evidence type="ECO:0000256" key="5">
    <source>
        <dbReference type="ARBA" id="ARBA00023277"/>
    </source>
</evidence>
<dbReference type="InterPro" id="IPR006439">
    <property type="entry name" value="HAD-SF_hydro_IA"/>
</dbReference>
<evidence type="ECO:0000256" key="4">
    <source>
        <dbReference type="ARBA" id="ARBA00022842"/>
    </source>
</evidence>
<dbReference type="InterPro" id="IPR023198">
    <property type="entry name" value="PGP-like_dom2"/>
</dbReference>
<evidence type="ECO:0000313" key="6">
    <source>
        <dbReference type="EMBL" id="MFD2530920.1"/>
    </source>
</evidence>
<comment type="cofactor">
    <cofactor evidence="1">
        <name>Mg(2+)</name>
        <dbReference type="ChEBI" id="CHEBI:18420"/>
    </cofactor>
</comment>
<evidence type="ECO:0000256" key="3">
    <source>
        <dbReference type="ARBA" id="ARBA00022723"/>
    </source>
</evidence>
<dbReference type="SUPFAM" id="SSF56784">
    <property type="entry name" value="HAD-like"/>
    <property type="match status" value="1"/>
</dbReference>
<proteinExistence type="inferred from homology"/>
<dbReference type="SFLD" id="SFLDG01129">
    <property type="entry name" value="C1.5:_HAD__Beta-PGM__Phosphata"/>
    <property type="match status" value="1"/>
</dbReference>
<keyword evidence="6" id="KW-0378">Hydrolase</keyword>
<dbReference type="Gene3D" id="3.40.50.1000">
    <property type="entry name" value="HAD superfamily/HAD-like"/>
    <property type="match status" value="1"/>
</dbReference>
<dbReference type="InterPro" id="IPR041492">
    <property type="entry name" value="HAD_2"/>
</dbReference>
<dbReference type="PANTHER" id="PTHR46193">
    <property type="entry name" value="6-PHOSPHOGLUCONATE PHOSPHATASE"/>
    <property type="match status" value="1"/>
</dbReference>
<dbReference type="PANTHER" id="PTHR46193:SF18">
    <property type="entry name" value="HEXITOL PHOSPHATASE B"/>
    <property type="match status" value="1"/>
</dbReference>
<dbReference type="NCBIfam" id="TIGR01509">
    <property type="entry name" value="HAD-SF-IA-v3"/>
    <property type="match status" value="1"/>
</dbReference>
<comment type="caution">
    <text evidence="6">The sequence shown here is derived from an EMBL/GenBank/DDBJ whole genome shotgun (WGS) entry which is preliminary data.</text>
</comment>
<keyword evidence="5" id="KW-0119">Carbohydrate metabolism</keyword>
<gene>
    <name evidence="6" type="ORF">ACFSVN_00505</name>
</gene>
<keyword evidence="7" id="KW-1185">Reference proteome</keyword>
<dbReference type="GO" id="GO:0016787">
    <property type="term" value="F:hydrolase activity"/>
    <property type="evidence" value="ECO:0007669"/>
    <property type="project" value="UniProtKB-KW"/>
</dbReference>
<name>A0ABW5JGU6_9BACT</name>
<comment type="similarity">
    <text evidence="2">Belongs to the HAD-like hydrolase superfamily. CbbY/CbbZ/Gph/YieH family.</text>
</comment>
<dbReference type="InterPro" id="IPR036412">
    <property type="entry name" value="HAD-like_sf"/>
</dbReference>
<dbReference type="RefSeq" id="WP_390296973.1">
    <property type="nucleotide sequence ID" value="NZ_JBHULI010000001.1"/>
</dbReference>
<dbReference type="SFLD" id="SFLDS00003">
    <property type="entry name" value="Haloacid_Dehalogenase"/>
    <property type="match status" value="1"/>
</dbReference>
<dbReference type="InterPro" id="IPR023214">
    <property type="entry name" value="HAD_sf"/>
</dbReference>
<protein>
    <submittedName>
        <fullName evidence="6">HAD family hydrolase</fullName>
    </submittedName>
</protein>
<keyword evidence="4" id="KW-0460">Magnesium</keyword>
<dbReference type="InterPro" id="IPR051600">
    <property type="entry name" value="Beta-PGM-like"/>
</dbReference>
<reference evidence="7" key="1">
    <citation type="journal article" date="2019" name="Int. J. Syst. Evol. Microbiol.">
        <title>The Global Catalogue of Microorganisms (GCM) 10K type strain sequencing project: providing services to taxonomists for standard genome sequencing and annotation.</title>
        <authorList>
            <consortium name="The Broad Institute Genomics Platform"/>
            <consortium name="The Broad Institute Genome Sequencing Center for Infectious Disease"/>
            <person name="Wu L."/>
            <person name="Ma J."/>
        </authorList>
    </citation>
    <scope>NUCLEOTIDE SEQUENCE [LARGE SCALE GENOMIC DNA]</scope>
    <source>
        <strain evidence="7">KCTC 52042</strain>
    </source>
</reference>
<sequence>MNNIEAVIFDMDGVIVHSNPTHKEAIQEFCVKYDLEVTEEEFRQKVYGRTNQDWLPAVFGDLPDEEIQSYADEKEAIFRAAFDPREHKVSGIIEFLDLLRKNDIKCVVATSAPAENAEYILSELSLNSYFLSVLNSSHVTKSKPHPEPYLKAAKSVAANPENCIVFEDSISGVESGLAAGSKVVGVATTHTHEELSNCSLVIDDFKSLELRELQKILT</sequence>
<evidence type="ECO:0000313" key="7">
    <source>
        <dbReference type="Proteomes" id="UP001597460"/>
    </source>
</evidence>
<dbReference type="EMBL" id="JBHULI010000001">
    <property type="protein sequence ID" value="MFD2530920.1"/>
    <property type="molecule type" value="Genomic_DNA"/>
</dbReference>
<keyword evidence="3" id="KW-0479">Metal-binding</keyword>
<organism evidence="6 7">
    <name type="scientific">Gracilimonas halophila</name>
    <dbReference type="NCBI Taxonomy" id="1834464"/>
    <lineage>
        <taxon>Bacteria</taxon>
        <taxon>Pseudomonadati</taxon>
        <taxon>Balneolota</taxon>
        <taxon>Balneolia</taxon>
        <taxon>Balneolales</taxon>
        <taxon>Balneolaceae</taxon>
        <taxon>Gracilimonas</taxon>
    </lineage>
</organism>